<sequence>MRTDNRKVKNTIISLYFLLVVAAVLLGTVFKSIELFEGSSFYVILGLIVAVVIVHFVARYFEYDSDGAKIVITNSGLILTEFINYRENKVEISKHKLIGFKVHDYIVYSVLVIAKENSDGTISKERFNITLLKRKKLKYVKQSLRKIIKENIKHKVG</sequence>
<accession>A0ABP8CUT2</accession>
<protein>
    <recommendedName>
        <fullName evidence="4">PH domain-containing protein</fullName>
    </recommendedName>
</protein>
<reference evidence="3" key="1">
    <citation type="journal article" date="2019" name="Int. J. Syst. Evol. Microbiol.">
        <title>The Global Catalogue of Microorganisms (GCM) 10K type strain sequencing project: providing services to taxonomists for standard genome sequencing and annotation.</title>
        <authorList>
            <consortium name="The Broad Institute Genomics Platform"/>
            <consortium name="The Broad Institute Genome Sequencing Center for Infectious Disease"/>
            <person name="Wu L."/>
            <person name="Ma J."/>
        </authorList>
    </citation>
    <scope>NUCLEOTIDE SEQUENCE [LARGE SCALE GENOMIC DNA]</scope>
    <source>
        <strain evidence="3">JCM 17633</strain>
    </source>
</reference>
<dbReference type="Proteomes" id="UP001501682">
    <property type="component" value="Unassembled WGS sequence"/>
</dbReference>
<proteinExistence type="predicted"/>
<keyword evidence="1" id="KW-1133">Transmembrane helix</keyword>
<keyword evidence="1" id="KW-0472">Membrane</keyword>
<comment type="caution">
    <text evidence="2">The sequence shown here is derived from an EMBL/GenBank/DDBJ whole genome shotgun (WGS) entry which is preliminary data.</text>
</comment>
<dbReference type="EMBL" id="BAABCB010000018">
    <property type="protein sequence ID" value="GAA4243658.1"/>
    <property type="molecule type" value="Genomic_DNA"/>
</dbReference>
<feature type="transmembrane region" description="Helical" evidence="1">
    <location>
        <begin position="39"/>
        <end position="61"/>
    </location>
</feature>
<evidence type="ECO:0000313" key="3">
    <source>
        <dbReference type="Proteomes" id="UP001501682"/>
    </source>
</evidence>
<keyword evidence="1" id="KW-0812">Transmembrane</keyword>
<dbReference type="RefSeq" id="WP_334469303.1">
    <property type="nucleotide sequence ID" value="NZ_BAABCB010000018.1"/>
</dbReference>
<evidence type="ECO:0000256" key="1">
    <source>
        <dbReference type="SAM" id="Phobius"/>
    </source>
</evidence>
<keyword evidence="3" id="KW-1185">Reference proteome</keyword>
<feature type="transmembrane region" description="Helical" evidence="1">
    <location>
        <begin position="12"/>
        <end position="33"/>
    </location>
</feature>
<evidence type="ECO:0008006" key="4">
    <source>
        <dbReference type="Google" id="ProtNLM"/>
    </source>
</evidence>
<name>A0ABP8CUT2_9FLAO</name>
<organism evidence="2 3">
    <name type="scientific">Winogradskyella damuponensis</name>
    <dbReference type="NCBI Taxonomy" id="943939"/>
    <lineage>
        <taxon>Bacteria</taxon>
        <taxon>Pseudomonadati</taxon>
        <taxon>Bacteroidota</taxon>
        <taxon>Flavobacteriia</taxon>
        <taxon>Flavobacteriales</taxon>
        <taxon>Flavobacteriaceae</taxon>
        <taxon>Winogradskyella</taxon>
    </lineage>
</organism>
<evidence type="ECO:0000313" key="2">
    <source>
        <dbReference type="EMBL" id="GAA4243658.1"/>
    </source>
</evidence>
<gene>
    <name evidence="2" type="ORF">GCM10022292_19120</name>
</gene>